<proteinExistence type="predicted"/>
<feature type="signal peptide" evidence="1">
    <location>
        <begin position="1"/>
        <end position="22"/>
    </location>
</feature>
<organism evidence="2">
    <name type="scientific">Anopheles marajoara</name>
    <dbReference type="NCBI Taxonomy" id="58244"/>
    <lineage>
        <taxon>Eukaryota</taxon>
        <taxon>Metazoa</taxon>
        <taxon>Ecdysozoa</taxon>
        <taxon>Arthropoda</taxon>
        <taxon>Hexapoda</taxon>
        <taxon>Insecta</taxon>
        <taxon>Pterygota</taxon>
        <taxon>Neoptera</taxon>
        <taxon>Endopterygota</taxon>
        <taxon>Diptera</taxon>
        <taxon>Nematocera</taxon>
        <taxon>Culicoidea</taxon>
        <taxon>Culicidae</taxon>
        <taxon>Anophelinae</taxon>
        <taxon>Anopheles</taxon>
    </lineage>
</organism>
<evidence type="ECO:0000313" key="2">
    <source>
        <dbReference type="EMBL" id="MBW63026.1"/>
    </source>
</evidence>
<evidence type="ECO:0000256" key="1">
    <source>
        <dbReference type="SAM" id="SignalP"/>
    </source>
</evidence>
<dbReference type="AlphaFoldDB" id="A0A2M4CCF6"/>
<reference evidence="2" key="1">
    <citation type="submission" date="2018-01" db="EMBL/GenBank/DDBJ databases">
        <title>An insight into the sialome of Amazonian anophelines.</title>
        <authorList>
            <person name="Ribeiro J.M."/>
            <person name="Scarpassa V."/>
            <person name="Calvo E."/>
        </authorList>
    </citation>
    <scope>NUCLEOTIDE SEQUENCE</scope>
    <source>
        <tissue evidence="2">Salivary glands</tissue>
    </source>
</reference>
<protein>
    <submittedName>
        <fullName evidence="2">Putative secreted protein</fullName>
    </submittedName>
</protein>
<accession>A0A2M4CCF6</accession>
<name>A0A2M4CCF6_9DIPT</name>
<keyword evidence="1" id="KW-0732">Signal</keyword>
<dbReference type="EMBL" id="GGFJ01013885">
    <property type="protein sequence ID" value="MBW63026.1"/>
    <property type="molecule type" value="Transcribed_RNA"/>
</dbReference>
<sequence>MSTASSIPFFKPFILWIKYLLALSCPHPIFQQLCHALRGVLWRELKRKCDYPTTCKVCISTTHPVITLLSTVLLVM</sequence>
<feature type="chain" id="PRO_5014934688" evidence="1">
    <location>
        <begin position="23"/>
        <end position="76"/>
    </location>
</feature>